<dbReference type="EMBL" id="JABTCF010000008">
    <property type="protein sequence ID" value="MBD0778822.1"/>
    <property type="molecule type" value="Genomic_DNA"/>
</dbReference>
<protein>
    <submittedName>
        <fullName evidence="1">Uncharacterized protein</fullName>
    </submittedName>
</protein>
<proteinExistence type="predicted"/>
<evidence type="ECO:0000313" key="1">
    <source>
        <dbReference type="EMBL" id="MBD0778822.1"/>
    </source>
</evidence>
<reference evidence="1" key="1">
    <citation type="submission" date="2020-05" db="EMBL/GenBank/DDBJ databases">
        <title>The draft genome sequence of Maribacter sp. ANRC-HE7.</title>
        <authorList>
            <person name="Mu L."/>
        </authorList>
    </citation>
    <scope>NUCLEOTIDE SEQUENCE</scope>
    <source>
        <strain evidence="1">ANRC-HE7</strain>
    </source>
</reference>
<gene>
    <name evidence="1" type="ORF">HPE56_13545</name>
</gene>
<keyword evidence="2" id="KW-1185">Reference proteome</keyword>
<dbReference type="RefSeq" id="WP_188244284.1">
    <property type="nucleotide sequence ID" value="NZ_JABTCF010000008.1"/>
</dbReference>
<evidence type="ECO:0000313" key="2">
    <source>
        <dbReference type="Proteomes" id="UP001166021"/>
    </source>
</evidence>
<organism evidence="1 2">
    <name type="scientific">Maribacter aquimaris</name>
    <dbReference type="NCBI Taxonomy" id="2737171"/>
    <lineage>
        <taxon>Bacteria</taxon>
        <taxon>Pseudomonadati</taxon>
        <taxon>Bacteroidota</taxon>
        <taxon>Flavobacteriia</taxon>
        <taxon>Flavobacteriales</taxon>
        <taxon>Flavobacteriaceae</taxon>
        <taxon>Maribacter</taxon>
    </lineage>
</organism>
<comment type="caution">
    <text evidence="1">The sequence shown here is derived from an EMBL/GenBank/DDBJ whole genome shotgun (WGS) entry which is preliminary data.</text>
</comment>
<name>A0ABR7V2Y8_9FLAO</name>
<sequence length="132" mass="14779">MEKGEALNKGTEKLTMVLQDNYSGSSSPETLIIKDRETLKKFFIQVNKTRKPGLPVPEVDFTKEMVLIHCSGEQPLGRQVMLSITDGNEHELILGTSIEEKKGKSNSPTIVSPFKVYKMPLTSKKIIFQKAL</sequence>
<accession>A0ABR7V2Y8</accession>
<dbReference type="Proteomes" id="UP001166021">
    <property type="component" value="Unassembled WGS sequence"/>
</dbReference>